<dbReference type="GO" id="GO:0005829">
    <property type="term" value="C:cytosol"/>
    <property type="evidence" value="ECO:0007669"/>
    <property type="project" value="TreeGrafter"/>
</dbReference>
<dbReference type="Proteomes" id="UP000051647">
    <property type="component" value="Unassembled WGS sequence"/>
</dbReference>
<evidence type="ECO:0000256" key="3">
    <source>
        <dbReference type="ARBA" id="ARBA00023125"/>
    </source>
</evidence>
<dbReference type="GO" id="GO:0140664">
    <property type="term" value="F:ATP-dependent DNA damage sensor activity"/>
    <property type="evidence" value="ECO:0007669"/>
    <property type="project" value="InterPro"/>
</dbReference>
<feature type="domain" description="DNA mismatch repair proteins mutS family" evidence="4">
    <location>
        <begin position="334"/>
        <end position="502"/>
    </location>
</feature>
<keyword evidence="6" id="KW-1185">Reference proteome</keyword>
<dbReference type="Gene3D" id="3.40.50.300">
    <property type="entry name" value="P-loop containing nucleotide triphosphate hydrolases"/>
    <property type="match status" value="1"/>
</dbReference>
<evidence type="ECO:0000256" key="1">
    <source>
        <dbReference type="ARBA" id="ARBA00022741"/>
    </source>
</evidence>
<dbReference type="PATRIC" id="fig|1423815.3.peg.378"/>
<dbReference type="SUPFAM" id="SSF52540">
    <property type="entry name" value="P-loop containing nucleoside triphosphate hydrolases"/>
    <property type="match status" value="1"/>
</dbReference>
<name>A0A0R1SDX5_9LACO</name>
<gene>
    <name evidence="5" type="ORF">FC27_GL000371</name>
</gene>
<proteinExistence type="predicted"/>
<dbReference type="InterPro" id="IPR000432">
    <property type="entry name" value="DNA_mismatch_repair_MutS_C"/>
</dbReference>
<dbReference type="PANTHER" id="PTHR11361">
    <property type="entry name" value="DNA MISMATCH REPAIR PROTEIN MUTS FAMILY MEMBER"/>
    <property type="match status" value="1"/>
</dbReference>
<dbReference type="Pfam" id="PF00488">
    <property type="entry name" value="MutS_V"/>
    <property type="match status" value="1"/>
</dbReference>
<organism evidence="5 6">
    <name type="scientific">Companilactobacillus versmoldensis DSM 14857 = KCTC 3814</name>
    <dbReference type="NCBI Taxonomy" id="1423815"/>
    <lineage>
        <taxon>Bacteria</taxon>
        <taxon>Bacillati</taxon>
        <taxon>Bacillota</taxon>
        <taxon>Bacilli</taxon>
        <taxon>Lactobacillales</taxon>
        <taxon>Lactobacillaceae</taxon>
        <taxon>Companilactobacillus</taxon>
    </lineage>
</organism>
<evidence type="ECO:0000313" key="5">
    <source>
        <dbReference type="EMBL" id="KRL66766.1"/>
    </source>
</evidence>
<dbReference type="InterPro" id="IPR045076">
    <property type="entry name" value="MutS"/>
</dbReference>
<protein>
    <submittedName>
        <fullName evidence="5">DNA mismatch repair protein MutS domain-containing protein</fullName>
    </submittedName>
</protein>
<sequence length="512" mass="58892">MFNSLLFKNKDEPKTIIVQNDPILQDLNLDELFQQVDEFSGYSTKNFDYQLPQNLDDVNYRQAIFDDLIDPDIYQALVNFTDKMIDCLNQKSQLERLDPLAYRQHVLVSLWDQQLKAINELVEELADQSITSEGLRSFLQYLNDFQKSSEIEQLREVIADINQKFSKIYYRLYLSGRNVTVESDPQPRESFDERFKKLFGGLFEDTDKMLAPIKIKHTPAPFNMNNLQTSIISQLIKLYPDQFAQLNEFYGKYRSFHNDRIQLAVQELTFYVGWAKVEKMISQEFGLDFTLPKVTVDGEQSISDSFDFSMAVKNLSDKDSDSIVTNDYHLLPDRPFLIISGPNQGGKTTYARMVGQAYYLLRLGMPIPGSQAILQLKNKIFTHFDRQESSNKLSGLLEIDVQRIHDIIDQVDDHSFVVLNELFSSTSEEDATELGKRVLTALMKKNVCGIYVTFLEALGDHPGVQTLMSQVDDQAQRTFKIVPADLNGKAYTSILLANYHLTTDDIEGRFQK</sequence>
<dbReference type="RefSeq" id="WP_029508082.1">
    <property type="nucleotide sequence ID" value="NZ_AZFA01000011.1"/>
</dbReference>
<dbReference type="SMART" id="SM00534">
    <property type="entry name" value="MUTSac"/>
    <property type="match status" value="1"/>
</dbReference>
<dbReference type="OrthoDB" id="9808166at2"/>
<dbReference type="GO" id="GO:0006298">
    <property type="term" value="P:mismatch repair"/>
    <property type="evidence" value="ECO:0007669"/>
    <property type="project" value="InterPro"/>
</dbReference>
<evidence type="ECO:0000256" key="2">
    <source>
        <dbReference type="ARBA" id="ARBA00022840"/>
    </source>
</evidence>
<dbReference type="GO" id="GO:0030983">
    <property type="term" value="F:mismatched DNA binding"/>
    <property type="evidence" value="ECO:0007669"/>
    <property type="project" value="InterPro"/>
</dbReference>
<reference evidence="5 6" key="1">
    <citation type="journal article" date="2015" name="Genome Announc.">
        <title>Expanding the biotechnology potential of lactobacilli through comparative genomics of 213 strains and associated genera.</title>
        <authorList>
            <person name="Sun Z."/>
            <person name="Harris H.M."/>
            <person name="McCann A."/>
            <person name="Guo C."/>
            <person name="Argimon S."/>
            <person name="Zhang W."/>
            <person name="Yang X."/>
            <person name="Jeffery I.B."/>
            <person name="Cooney J.C."/>
            <person name="Kagawa T.F."/>
            <person name="Liu W."/>
            <person name="Song Y."/>
            <person name="Salvetti E."/>
            <person name="Wrobel A."/>
            <person name="Rasinkangas P."/>
            <person name="Parkhill J."/>
            <person name="Rea M.C."/>
            <person name="O'Sullivan O."/>
            <person name="Ritari J."/>
            <person name="Douillard F.P."/>
            <person name="Paul Ross R."/>
            <person name="Yang R."/>
            <person name="Briner A.E."/>
            <person name="Felis G.E."/>
            <person name="de Vos W.M."/>
            <person name="Barrangou R."/>
            <person name="Klaenhammer T.R."/>
            <person name="Caufield P.W."/>
            <person name="Cui Y."/>
            <person name="Zhang H."/>
            <person name="O'Toole P.W."/>
        </authorList>
    </citation>
    <scope>NUCLEOTIDE SEQUENCE [LARGE SCALE GENOMIC DNA]</scope>
    <source>
        <strain evidence="5 6">DSM 14857</strain>
    </source>
</reference>
<evidence type="ECO:0000313" key="6">
    <source>
        <dbReference type="Proteomes" id="UP000051647"/>
    </source>
</evidence>
<dbReference type="eggNOG" id="COG0249">
    <property type="taxonomic scope" value="Bacteria"/>
</dbReference>
<keyword evidence="1" id="KW-0547">Nucleotide-binding</keyword>
<dbReference type="AlphaFoldDB" id="A0A0R1SDX5"/>
<keyword evidence="2" id="KW-0067">ATP-binding</keyword>
<dbReference type="EMBL" id="AZFA01000011">
    <property type="protein sequence ID" value="KRL66766.1"/>
    <property type="molecule type" value="Genomic_DNA"/>
</dbReference>
<comment type="caution">
    <text evidence="5">The sequence shown here is derived from an EMBL/GenBank/DDBJ whole genome shotgun (WGS) entry which is preliminary data.</text>
</comment>
<dbReference type="InterPro" id="IPR027417">
    <property type="entry name" value="P-loop_NTPase"/>
</dbReference>
<accession>A0A0R1SDX5</accession>
<dbReference type="PANTHER" id="PTHR11361:SF34">
    <property type="entry name" value="DNA MISMATCH REPAIR PROTEIN MSH1, MITOCHONDRIAL"/>
    <property type="match status" value="1"/>
</dbReference>
<keyword evidence="3" id="KW-0238">DNA-binding</keyword>
<dbReference type="STRING" id="1423815.FC27_GL000371"/>
<dbReference type="GO" id="GO:0005524">
    <property type="term" value="F:ATP binding"/>
    <property type="evidence" value="ECO:0007669"/>
    <property type="project" value="UniProtKB-KW"/>
</dbReference>
<evidence type="ECO:0000259" key="4">
    <source>
        <dbReference type="SMART" id="SM00534"/>
    </source>
</evidence>